<dbReference type="KEGG" id="prv:G7070_09475"/>
<dbReference type="PROSITE" id="PS51318">
    <property type="entry name" value="TAT"/>
    <property type="match status" value="1"/>
</dbReference>
<evidence type="ECO:0000256" key="3">
    <source>
        <dbReference type="PIRSR" id="PIRSR034515-1"/>
    </source>
</evidence>
<feature type="active site" description="Proton acceptor" evidence="3">
    <location>
        <position position="501"/>
    </location>
</feature>
<evidence type="ECO:0000259" key="8">
    <source>
        <dbReference type="Pfam" id="PF09093"/>
    </source>
</evidence>
<dbReference type="SUPFAM" id="SSF48230">
    <property type="entry name" value="Chondroitin AC/alginate lyase"/>
    <property type="match status" value="1"/>
</dbReference>
<dbReference type="GO" id="GO:0005975">
    <property type="term" value="P:carbohydrate metabolic process"/>
    <property type="evidence" value="ECO:0007669"/>
    <property type="project" value="InterPro"/>
</dbReference>
<dbReference type="EMBL" id="CP049865">
    <property type="protein sequence ID" value="QIK72454.1"/>
    <property type="molecule type" value="Genomic_DNA"/>
</dbReference>
<dbReference type="GO" id="GO:0034000">
    <property type="term" value="F:chondroitin-sulfate-ABC endolyase activity"/>
    <property type="evidence" value="ECO:0007669"/>
    <property type="project" value="InterPro"/>
</dbReference>
<comment type="similarity">
    <text evidence="1">Belongs to the polysaccharide lyase 8 family.</text>
</comment>
<accession>A0A6G7Y6D2</accession>
<dbReference type="Gene3D" id="2.60.220.10">
    <property type="entry name" value="Polysaccharide lyase family 8-like, C-terminal"/>
    <property type="match status" value="1"/>
</dbReference>
<feature type="active site" description="Proton donor" evidence="3">
    <location>
        <position position="508"/>
    </location>
</feature>
<dbReference type="Gene3D" id="2.60.120.430">
    <property type="entry name" value="Galactose-binding lectin"/>
    <property type="match status" value="1"/>
</dbReference>
<evidence type="ECO:0000313" key="10">
    <source>
        <dbReference type="Proteomes" id="UP000501058"/>
    </source>
</evidence>
<name>A0A6G7Y6D2_9ACTN</name>
<feature type="domain" description="Polysaccharide lyase family 8 central" evidence="5">
    <location>
        <begin position="639"/>
        <end position="894"/>
    </location>
</feature>
<dbReference type="PANTHER" id="PTHR37322:SF3">
    <property type="entry name" value="CHONDROITIN SULFATE ABC EXOLYASE"/>
    <property type="match status" value="1"/>
</dbReference>
<evidence type="ECO:0000313" key="9">
    <source>
        <dbReference type="EMBL" id="QIK72454.1"/>
    </source>
</evidence>
<protein>
    <recommendedName>
        <fullName evidence="11">Chondroitin-sulfate-ABC endolyase/exolyase</fullName>
    </recommendedName>
</protein>
<dbReference type="Gene3D" id="1.50.10.100">
    <property type="entry name" value="Chondroitin AC/alginate lyase"/>
    <property type="match status" value="1"/>
</dbReference>
<dbReference type="SUPFAM" id="SSF74650">
    <property type="entry name" value="Galactose mutarotase-like"/>
    <property type="match status" value="1"/>
</dbReference>
<dbReference type="AlphaFoldDB" id="A0A6G7Y6D2"/>
<feature type="domain" description="Lyase catalytic" evidence="8">
    <location>
        <begin position="334"/>
        <end position="601"/>
    </location>
</feature>
<dbReference type="Pfam" id="PF02278">
    <property type="entry name" value="Lyase_8"/>
    <property type="match status" value="1"/>
</dbReference>
<dbReference type="InterPro" id="IPR008979">
    <property type="entry name" value="Galactose-bd-like_sf"/>
</dbReference>
<sequence>MGLSPQVSRRTLLTGVAAAAVIGHATLGSGVLTARAAPISELEAIGLALRPPVYLLETAVPANFAVDRGALSITGDRAKVGEASLKWEHGPASRLRISGPIGWEPAPYKAGDDQAWMGKVPTFAMWVYNDAPSAEPLVVEFGRGTRVDTRFTFNLDFTGWRTMWVRYGYDTEGKPRPDMDTITFSAPARTGTLYLDQIIVSTPMRPDHPTPDHQVPKVQPEIDLADNYHWLALNAFEQDLARRGLPTPVITDALRRDLATIKERQLAQNQGGPKPTAALLAQYTADVEALGVPDLATRDGRLVPARPGAFVDGYQTAIFPAELSAGVRAGVKPLRTYTDKMFQIARAHEQARRLGLPQADALGRLWLRCHVHLRDQGFAAGSAQGTIHHIGYQHRGWWDSLVLVRPLLEQNGLWEQARADLAWFVGLGRLLQDFENPDHYGGLVDVLNTLLLGLVTAAVLMPTEQEQITALNAVREWCDRAITHSPGVQGGFKPDGSMFHHMGMFPDYGRDGLIGSAPVIALLAGTSYQLGSRAREIVRKALLTLRAHANTTQWPLPLSGRNPGGVTQLQVNTFGILANAPLPDGSPLDADVGRAYLRLLPAAPTAAQKALAAPLQAAGLVAEPAPEGHWSINYGVVGLHRRGEWLATIRGHNRYHWATEIYDGANMYGRYNSYCSIWLQSRRSSEGPITNQANGYAQPGWDWNRWPGTTTRQLPFDELKADLTGTIEQMVLSESAFAGSGSLEGRHGVFGMDLREHPFFDPSHRARTSVFCFDDRLVVLGSDIHNDDRRHVTQTTLFQDLLIAGLDTTWDSAHGTASGAVERVETLADARVLVDAVGHGYYVPAGQRLVQQRRTVEAPDQTGTKSAAVPSAVAVLDHGSAPRGAGYEYAILVEAGQAGAAAFAASMRGERPAYTVLRKDAAAHIVADRATGVTGYVLFEKGQQFPGPVRGVSRPCLVLTREEGDELIVSVTDPDLHLYEGRDPDQYERGRYTGRMTSYSRPWRNSPSKASTVMVKLRDGWRVVSGPGNGNSSGNLKVTCVDGRPVEFRLRRA</sequence>
<dbReference type="GO" id="GO:0030246">
    <property type="term" value="F:carbohydrate binding"/>
    <property type="evidence" value="ECO:0007669"/>
    <property type="project" value="InterPro"/>
</dbReference>
<dbReference type="InterPro" id="IPR003159">
    <property type="entry name" value="Lyase_8_central_dom"/>
</dbReference>
<evidence type="ECO:0000256" key="2">
    <source>
        <dbReference type="ARBA" id="ARBA00023239"/>
    </source>
</evidence>
<evidence type="ECO:0000259" key="6">
    <source>
        <dbReference type="Pfam" id="PF02884"/>
    </source>
</evidence>
<dbReference type="PANTHER" id="PTHR37322">
    <property type="match status" value="1"/>
</dbReference>
<organism evidence="9 10">
    <name type="scientific">Propioniciclava coleopterorum</name>
    <dbReference type="NCBI Taxonomy" id="2714937"/>
    <lineage>
        <taxon>Bacteria</taxon>
        <taxon>Bacillati</taxon>
        <taxon>Actinomycetota</taxon>
        <taxon>Actinomycetes</taxon>
        <taxon>Propionibacteriales</taxon>
        <taxon>Propionibacteriaceae</taxon>
        <taxon>Propioniciclava</taxon>
    </lineage>
</organism>
<dbReference type="GO" id="GO:0042597">
    <property type="term" value="C:periplasmic space"/>
    <property type="evidence" value="ECO:0007669"/>
    <property type="project" value="TreeGrafter"/>
</dbReference>
<dbReference type="InterPro" id="IPR011013">
    <property type="entry name" value="Gal_mutarotase_sf_dom"/>
</dbReference>
<dbReference type="RefSeq" id="WP_166233528.1">
    <property type="nucleotide sequence ID" value="NZ_CP049865.1"/>
</dbReference>
<evidence type="ECO:0000256" key="1">
    <source>
        <dbReference type="ARBA" id="ARBA00006699"/>
    </source>
</evidence>
<dbReference type="InterPro" id="IPR024200">
    <property type="entry name" value="Chondroitinase_ABC_I"/>
</dbReference>
<dbReference type="InterPro" id="IPR015177">
    <property type="entry name" value="Lyase_catalyt"/>
</dbReference>
<dbReference type="GO" id="GO:0006027">
    <property type="term" value="P:glycosaminoglycan catabolic process"/>
    <property type="evidence" value="ECO:0007669"/>
    <property type="project" value="InterPro"/>
</dbReference>
<dbReference type="Pfam" id="PF02884">
    <property type="entry name" value="Lyase_8_C"/>
    <property type="match status" value="1"/>
</dbReference>
<feature type="binding site" evidence="4">
    <location>
        <position position="196"/>
    </location>
    <ligand>
        <name>Ca(2+)</name>
        <dbReference type="ChEBI" id="CHEBI:29108"/>
    </ligand>
</feature>
<dbReference type="GO" id="GO:0046872">
    <property type="term" value="F:metal ion binding"/>
    <property type="evidence" value="ECO:0007669"/>
    <property type="project" value="UniProtKB-KW"/>
</dbReference>
<evidence type="ECO:0000259" key="7">
    <source>
        <dbReference type="Pfam" id="PF09092"/>
    </source>
</evidence>
<dbReference type="Pfam" id="PF09093">
    <property type="entry name" value="Lyase_catalyt"/>
    <property type="match status" value="1"/>
</dbReference>
<feature type="domain" description="Polysaccharide lyase family 8 C-terminal" evidence="6">
    <location>
        <begin position="915"/>
        <end position="974"/>
    </location>
</feature>
<dbReference type="InterPro" id="IPR004103">
    <property type="entry name" value="Lyase_8_C"/>
</dbReference>
<evidence type="ECO:0008006" key="11">
    <source>
        <dbReference type="Google" id="ProtNLM"/>
    </source>
</evidence>
<feature type="active site" description="Proton acceptor" evidence="3">
    <location>
        <position position="389"/>
    </location>
</feature>
<gene>
    <name evidence="9" type="ORF">G7070_09475</name>
</gene>
<keyword evidence="10" id="KW-1185">Reference proteome</keyword>
<dbReference type="InterPro" id="IPR006311">
    <property type="entry name" value="TAT_signal"/>
</dbReference>
<evidence type="ECO:0000256" key="4">
    <source>
        <dbReference type="PIRSR" id="PIRSR034515-3"/>
    </source>
</evidence>
<dbReference type="SUPFAM" id="SSF49863">
    <property type="entry name" value="Hyaluronate lyase-like, C-terminal domain"/>
    <property type="match status" value="1"/>
</dbReference>
<dbReference type="SUPFAM" id="SSF49785">
    <property type="entry name" value="Galactose-binding domain-like"/>
    <property type="match status" value="1"/>
</dbReference>
<dbReference type="Pfam" id="PF09092">
    <property type="entry name" value="Lyase_N"/>
    <property type="match status" value="1"/>
</dbReference>
<dbReference type="Gene3D" id="2.70.98.10">
    <property type="match status" value="1"/>
</dbReference>
<keyword evidence="4" id="KW-0479">Metal-binding</keyword>
<dbReference type="InterPro" id="IPR014718">
    <property type="entry name" value="GH-type_carb-bd"/>
</dbReference>
<evidence type="ECO:0000259" key="5">
    <source>
        <dbReference type="Pfam" id="PF02278"/>
    </source>
</evidence>
<proteinExistence type="inferred from homology"/>
<dbReference type="GO" id="GO:0005576">
    <property type="term" value="C:extracellular region"/>
    <property type="evidence" value="ECO:0007669"/>
    <property type="project" value="InterPro"/>
</dbReference>
<dbReference type="InterPro" id="IPR015176">
    <property type="entry name" value="Lyase_N"/>
</dbReference>
<dbReference type="InterPro" id="IPR039174">
    <property type="entry name" value="Chondroitin_ABC_lyase"/>
</dbReference>
<keyword evidence="4" id="KW-0106">Calcium</keyword>
<dbReference type="Proteomes" id="UP000501058">
    <property type="component" value="Chromosome"/>
</dbReference>
<keyword evidence="2" id="KW-0456">Lyase</keyword>
<dbReference type="InterPro" id="IPR008929">
    <property type="entry name" value="Chondroitin_lyas"/>
</dbReference>
<feature type="domain" description="Lyase N-terminal" evidence="7">
    <location>
        <begin position="59"/>
        <end position="216"/>
    </location>
</feature>
<reference evidence="9 10" key="1">
    <citation type="submission" date="2020-03" db="EMBL/GenBank/DDBJ databases">
        <title>Propioniciclava sp. nov., isolated from Hydrophilus acuminatus.</title>
        <authorList>
            <person name="Hyun D.-W."/>
            <person name="Bae J.-W."/>
        </authorList>
    </citation>
    <scope>NUCLEOTIDE SEQUENCE [LARGE SCALE GENOMIC DNA]</scope>
    <source>
        <strain evidence="9 10">HDW11</strain>
    </source>
</reference>
<dbReference type="PIRSF" id="PIRSF034515">
    <property type="entry name" value="Chondroitinase"/>
    <property type="match status" value="1"/>
</dbReference>
<dbReference type="InterPro" id="IPR011071">
    <property type="entry name" value="Lyase_8-like_C"/>
</dbReference>